<protein>
    <submittedName>
        <fullName evidence="2">F-box protein</fullName>
    </submittedName>
</protein>
<dbReference type="AlphaFoldDB" id="A0ABD1BV28"/>
<comment type="caution">
    <text evidence="2">The sequence shown here is derived from an EMBL/GenBank/DDBJ whole genome shotgun (WGS) entry which is preliminary data.</text>
</comment>
<evidence type="ECO:0000313" key="2">
    <source>
        <dbReference type="EMBL" id="KAL1221047.1"/>
    </source>
</evidence>
<dbReference type="EMBL" id="JBANAX010000138">
    <property type="protein sequence ID" value="KAL1221047.1"/>
    <property type="molecule type" value="Genomic_DNA"/>
</dbReference>
<evidence type="ECO:0000313" key="3">
    <source>
        <dbReference type="Proteomes" id="UP001558713"/>
    </source>
</evidence>
<keyword evidence="3" id="KW-1185">Reference proteome</keyword>
<organism evidence="2 3">
    <name type="scientific">Cardamine amara subsp. amara</name>
    <dbReference type="NCBI Taxonomy" id="228776"/>
    <lineage>
        <taxon>Eukaryota</taxon>
        <taxon>Viridiplantae</taxon>
        <taxon>Streptophyta</taxon>
        <taxon>Embryophyta</taxon>
        <taxon>Tracheophyta</taxon>
        <taxon>Spermatophyta</taxon>
        <taxon>Magnoliopsida</taxon>
        <taxon>eudicotyledons</taxon>
        <taxon>Gunneridae</taxon>
        <taxon>Pentapetalae</taxon>
        <taxon>rosids</taxon>
        <taxon>malvids</taxon>
        <taxon>Brassicales</taxon>
        <taxon>Brassicaceae</taxon>
        <taxon>Cardamineae</taxon>
        <taxon>Cardamine</taxon>
    </lineage>
</organism>
<gene>
    <name evidence="2" type="ORF">V5N11_024879</name>
</gene>
<evidence type="ECO:0000259" key="1">
    <source>
        <dbReference type="Pfam" id="PF08268"/>
    </source>
</evidence>
<sequence length="112" mass="13042">MSASEDVEKQVWTKYVYSLEEDGVITPYNHSIVGLTTTGEIVFFTEKSSKPYYVFYFNPERNTIRKVQIQGLEKYCNVFADVNLIEDLYVDDAKQLKSNQGLNIIRKRPKAY</sequence>
<dbReference type="InterPro" id="IPR013187">
    <property type="entry name" value="F-box-assoc_dom_typ3"/>
</dbReference>
<accession>A0ABD1BV28</accession>
<proteinExistence type="predicted"/>
<reference evidence="2 3" key="1">
    <citation type="submission" date="2024-04" db="EMBL/GenBank/DDBJ databases">
        <title>Genome assembly C_amara_ONT_v2.</title>
        <authorList>
            <person name="Yant L."/>
            <person name="Moore C."/>
            <person name="Slenker M."/>
        </authorList>
    </citation>
    <scope>NUCLEOTIDE SEQUENCE [LARGE SCALE GENOMIC DNA]</scope>
    <source>
        <tissue evidence="2">Leaf</tissue>
    </source>
</reference>
<name>A0ABD1BV28_CARAN</name>
<dbReference type="Proteomes" id="UP001558713">
    <property type="component" value="Unassembled WGS sequence"/>
</dbReference>
<dbReference type="Pfam" id="PF08268">
    <property type="entry name" value="FBA_3"/>
    <property type="match status" value="1"/>
</dbReference>
<feature type="domain" description="F-box associated beta-propeller type 3" evidence="1">
    <location>
        <begin position="5"/>
        <end position="75"/>
    </location>
</feature>